<name>A0A2I0AJQ8_9ASPA</name>
<accession>A0A2I0AJQ8</accession>
<proteinExistence type="predicted"/>
<dbReference type="AlphaFoldDB" id="A0A2I0AJQ8"/>
<feature type="chain" id="PRO_5014191708" evidence="1">
    <location>
        <begin position="22"/>
        <end position="158"/>
    </location>
</feature>
<dbReference type="EMBL" id="KZ451978">
    <property type="protein sequence ID" value="PKA55778.1"/>
    <property type="molecule type" value="Genomic_DNA"/>
</dbReference>
<reference evidence="2 3" key="1">
    <citation type="journal article" date="2017" name="Nature">
        <title>The Apostasia genome and the evolution of orchids.</title>
        <authorList>
            <person name="Zhang G.Q."/>
            <person name="Liu K.W."/>
            <person name="Li Z."/>
            <person name="Lohaus R."/>
            <person name="Hsiao Y.Y."/>
            <person name="Niu S.C."/>
            <person name="Wang J.Y."/>
            <person name="Lin Y.C."/>
            <person name="Xu Q."/>
            <person name="Chen L.J."/>
            <person name="Yoshida K."/>
            <person name="Fujiwara S."/>
            <person name="Wang Z.W."/>
            <person name="Zhang Y.Q."/>
            <person name="Mitsuda N."/>
            <person name="Wang M."/>
            <person name="Liu G.H."/>
            <person name="Pecoraro L."/>
            <person name="Huang H.X."/>
            <person name="Xiao X.J."/>
            <person name="Lin M."/>
            <person name="Wu X.Y."/>
            <person name="Wu W.L."/>
            <person name="Chen Y.Y."/>
            <person name="Chang S.B."/>
            <person name="Sakamoto S."/>
            <person name="Ohme-Takagi M."/>
            <person name="Yagi M."/>
            <person name="Zeng S.J."/>
            <person name="Shen C.Y."/>
            <person name="Yeh C.M."/>
            <person name="Luo Y.B."/>
            <person name="Tsai W.C."/>
            <person name="Van de Peer Y."/>
            <person name="Liu Z.J."/>
        </authorList>
    </citation>
    <scope>NUCLEOTIDE SEQUENCE [LARGE SCALE GENOMIC DNA]</scope>
    <source>
        <strain evidence="3">cv. Shenzhen</strain>
        <tissue evidence="2">Stem</tissue>
    </source>
</reference>
<dbReference type="Proteomes" id="UP000236161">
    <property type="component" value="Unassembled WGS sequence"/>
</dbReference>
<sequence length="158" mass="18039">MASNIDHYLVLLLLFTFTATATAPGSSLPPFSQGTNMLSELSGLRELAEDICRSAMDRYVITSNRWPYPPITRLELEEVTTAFLRETQYLHEYYFAFFARATLRHHPQGPPHLVYMILRYIVPLSIRLADDVEIPGGLHLAMVSDAWLFFTSTRELNS</sequence>
<protein>
    <submittedName>
        <fullName evidence="2">Uncharacterized protein</fullName>
    </submittedName>
</protein>
<keyword evidence="3" id="KW-1185">Reference proteome</keyword>
<evidence type="ECO:0000313" key="2">
    <source>
        <dbReference type="EMBL" id="PKA55778.1"/>
    </source>
</evidence>
<evidence type="ECO:0000313" key="3">
    <source>
        <dbReference type="Proteomes" id="UP000236161"/>
    </source>
</evidence>
<feature type="signal peptide" evidence="1">
    <location>
        <begin position="1"/>
        <end position="21"/>
    </location>
</feature>
<gene>
    <name evidence="2" type="ORF">AXF42_Ash012070</name>
</gene>
<evidence type="ECO:0000256" key="1">
    <source>
        <dbReference type="SAM" id="SignalP"/>
    </source>
</evidence>
<organism evidence="2 3">
    <name type="scientific">Apostasia shenzhenica</name>
    <dbReference type="NCBI Taxonomy" id="1088818"/>
    <lineage>
        <taxon>Eukaryota</taxon>
        <taxon>Viridiplantae</taxon>
        <taxon>Streptophyta</taxon>
        <taxon>Embryophyta</taxon>
        <taxon>Tracheophyta</taxon>
        <taxon>Spermatophyta</taxon>
        <taxon>Magnoliopsida</taxon>
        <taxon>Liliopsida</taxon>
        <taxon>Asparagales</taxon>
        <taxon>Orchidaceae</taxon>
        <taxon>Apostasioideae</taxon>
        <taxon>Apostasia</taxon>
    </lineage>
</organism>
<keyword evidence="1" id="KW-0732">Signal</keyword>